<gene>
    <name evidence="8" type="primary">DYTN</name>
    <name evidence="8" type="ORF">Y1Q_0008647</name>
</gene>
<feature type="region of interest" description="Disordered" evidence="6">
    <location>
        <begin position="307"/>
        <end position="366"/>
    </location>
</feature>
<dbReference type="Gene3D" id="3.30.60.90">
    <property type="match status" value="1"/>
</dbReference>
<dbReference type="EMBL" id="AKHW03003682">
    <property type="protein sequence ID" value="KYO33430.1"/>
    <property type="molecule type" value="Genomic_DNA"/>
</dbReference>
<feature type="compositionally biased region" description="Low complexity" evidence="6">
    <location>
        <begin position="316"/>
        <end position="326"/>
    </location>
</feature>
<dbReference type="SUPFAM" id="SSF47473">
    <property type="entry name" value="EF-hand"/>
    <property type="match status" value="2"/>
</dbReference>
<dbReference type="CDD" id="cd02334">
    <property type="entry name" value="ZZ_dystrophin"/>
    <property type="match status" value="1"/>
</dbReference>
<keyword evidence="1" id="KW-0479">Metal-binding</keyword>
<dbReference type="SMART" id="SM00291">
    <property type="entry name" value="ZnF_ZZ"/>
    <property type="match status" value="1"/>
</dbReference>
<dbReference type="InterPro" id="IPR043145">
    <property type="entry name" value="Znf_ZZ_sf"/>
</dbReference>
<name>A0A151N9C9_ALLMI</name>
<keyword evidence="5" id="KW-0175">Coiled coil</keyword>
<keyword evidence="9" id="KW-1185">Reference proteome</keyword>
<dbReference type="InterPro" id="IPR015154">
    <property type="entry name" value="EF-hand_dom_typ2"/>
</dbReference>
<protein>
    <submittedName>
        <fullName evidence="8">Dystrotelin</fullName>
    </submittedName>
</protein>
<dbReference type="GO" id="GO:0099536">
    <property type="term" value="P:synaptic signaling"/>
    <property type="evidence" value="ECO:0007669"/>
    <property type="project" value="TreeGrafter"/>
</dbReference>
<dbReference type="GO" id="GO:0008270">
    <property type="term" value="F:zinc ion binding"/>
    <property type="evidence" value="ECO:0007669"/>
    <property type="project" value="UniProtKB-KW"/>
</dbReference>
<dbReference type="PROSITE" id="PS50135">
    <property type="entry name" value="ZF_ZZ_2"/>
    <property type="match status" value="1"/>
</dbReference>
<dbReference type="Gene3D" id="1.10.238.10">
    <property type="entry name" value="EF-hand"/>
    <property type="match status" value="2"/>
</dbReference>
<evidence type="ECO:0000256" key="6">
    <source>
        <dbReference type="SAM" id="MobiDB-lite"/>
    </source>
</evidence>
<feature type="coiled-coil region" evidence="5">
    <location>
        <begin position="392"/>
        <end position="451"/>
    </location>
</feature>
<evidence type="ECO:0000256" key="2">
    <source>
        <dbReference type="ARBA" id="ARBA00022771"/>
    </source>
</evidence>
<evidence type="ECO:0000256" key="1">
    <source>
        <dbReference type="ARBA" id="ARBA00022723"/>
    </source>
</evidence>
<organism evidence="8 9">
    <name type="scientific">Alligator mississippiensis</name>
    <name type="common">American alligator</name>
    <dbReference type="NCBI Taxonomy" id="8496"/>
    <lineage>
        <taxon>Eukaryota</taxon>
        <taxon>Metazoa</taxon>
        <taxon>Chordata</taxon>
        <taxon>Craniata</taxon>
        <taxon>Vertebrata</taxon>
        <taxon>Euteleostomi</taxon>
        <taxon>Archelosauria</taxon>
        <taxon>Archosauria</taxon>
        <taxon>Crocodylia</taxon>
        <taxon>Alligatoridae</taxon>
        <taxon>Alligatorinae</taxon>
        <taxon>Alligator</taxon>
    </lineage>
</organism>
<dbReference type="GO" id="GO:0005886">
    <property type="term" value="C:plasma membrane"/>
    <property type="evidence" value="ECO:0007669"/>
    <property type="project" value="TreeGrafter"/>
</dbReference>
<proteinExistence type="predicted"/>
<evidence type="ECO:0000256" key="5">
    <source>
        <dbReference type="SAM" id="Coils"/>
    </source>
</evidence>
<keyword evidence="2 4" id="KW-0863">Zinc-finger</keyword>
<evidence type="ECO:0000313" key="9">
    <source>
        <dbReference type="Proteomes" id="UP000050525"/>
    </source>
</evidence>
<dbReference type="AlphaFoldDB" id="A0A151N9C9"/>
<sequence length="642" mass="71658">MDPDQQEALSDIQNSVYRTALKLQSVQTLCQLDLTDVSLIQHILPCHQCQKEKSLKIQQLCSLLKELFQSARLDKPGQVDPKAPDLTLRLLTAMYDRSETSVIKARSAAGALIALSGDSLLTKYRAFFQFYADKDQEEASMSRSALRSLLTDLHEIPAIVGESCASSCVEIAIRSCFHGVLNSAVAEEKFLSWLRTEPALLLWLPTCHKLSATKMVTHNVRCRVCKNFPITGLRYRCVKCLNFDLCQACFFTGRLSKPHKKSHPVTEHCVQMSAKENAKLFLRTVRNNLFQERCRRKEAQRRKALEMLQGGDLLAPEPVLPSTEPSTSPPPAYCNPASSVHGPGPGSPKQMSQRGSVVQQTENDNRATEQYKMQAQAIASIEAELLKTHESIKDLHNEKRYLKKQLNKWKDKVQLLHNSQEDTNSKLEAKFQVLMANHESLRAELQQMRQEIKVLLQPPNHPSFTLGQNMEAKHEDALQEIRLQTALDSILLKTSPGACGNCKAKDPFSLVQGGQLLQIQDDPVTVNTTLSGGKLRSIPVQHGNPLMGQHEKSREKGIPQTCQPGTCQPEVTRDLHSEILPLAPGHAAAQVPLGEKEMEEEEELQQLVMKLKDALSFQLGSDGRPAFTLQLHFTVSQAILAL</sequence>
<dbReference type="Pfam" id="PF00569">
    <property type="entry name" value="ZZ"/>
    <property type="match status" value="1"/>
</dbReference>
<dbReference type="PANTHER" id="PTHR12268:SF18">
    <property type="entry name" value="DYSTROTELIN"/>
    <property type="match status" value="1"/>
</dbReference>
<comment type="caution">
    <text evidence="8">The sequence shown here is derived from an EMBL/GenBank/DDBJ whole genome shotgun (WGS) entry which is preliminary data.</text>
</comment>
<evidence type="ECO:0000259" key="7">
    <source>
        <dbReference type="PROSITE" id="PS50135"/>
    </source>
</evidence>
<dbReference type="InterPro" id="IPR011992">
    <property type="entry name" value="EF-hand-dom_pair"/>
</dbReference>
<dbReference type="InterPro" id="IPR015153">
    <property type="entry name" value="EF-hand_dom_typ1"/>
</dbReference>
<evidence type="ECO:0000256" key="3">
    <source>
        <dbReference type="ARBA" id="ARBA00022833"/>
    </source>
</evidence>
<reference evidence="8 9" key="1">
    <citation type="journal article" date="2012" name="Genome Biol.">
        <title>Sequencing three crocodilian genomes to illuminate the evolution of archosaurs and amniotes.</title>
        <authorList>
            <person name="St John J.A."/>
            <person name="Braun E.L."/>
            <person name="Isberg S.R."/>
            <person name="Miles L.G."/>
            <person name="Chong A.Y."/>
            <person name="Gongora J."/>
            <person name="Dalzell P."/>
            <person name="Moran C."/>
            <person name="Bed'hom B."/>
            <person name="Abzhanov A."/>
            <person name="Burgess S.C."/>
            <person name="Cooksey A.M."/>
            <person name="Castoe T.A."/>
            <person name="Crawford N.G."/>
            <person name="Densmore L.D."/>
            <person name="Drew J.C."/>
            <person name="Edwards S.V."/>
            <person name="Faircloth B.C."/>
            <person name="Fujita M.K."/>
            <person name="Greenwold M.J."/>
            <person name="Hoffmann F.G."/>
            <person name="Howard J.M."/>
            <person name="Iguchi T."/>
            <person name="Janes D.E."/>
            <person name="Khan S.Y."/>
            <person name="Kohno S."/>
            <person name="de Koning A.J."/>
            <person name="Lance S.L."/>
            <person name="McCarthy F.M."/>
            <person name="McCormack J.E."/>
            <person name="Merchant M.E."/>
            <person name="Peterson D.G."/>
            <person name="Pollock D.D."/>
            <person name="Pourmand N."/>
            <person name="Raney B.J."/>
            <person name="Roessler K.A."/>
            <person name="Sanford J.R."/>
            <person name="Sawyer R.H."/>
            <person name="Schmidt C.J."/>
            <person name="Triplett E.W."/>
            <person name="Tuberville T.D."/>
            <person name="Venegas-Anaya M."/>
            <person name="Howard J.T."/>
            <person name="Jarvis E.D."/>
            <person name="Guillette L.J.Jr."/>
            <person name="Glenn T.C."/>
            <person name="Green R.E."/>
            <person name="Ray D.A."/>
        </authorList>
    </citation>
    <scope>NUCLEOTIDE SEQUENCE [LARGE SCALE GENOMIC DNA]</scope>
    <source>
        <strain evidence="8">KSC_2009_1</strain>
    </source>
</reference>
<evidence type="ECO:0000313" key="8">
    <source>
        <dbReference type="EMBL" id="KYO33430.1"/>
    </source>
</evidence>
<dbReference type="InterPro" id="IPR050774">
    <property type="entry name" value="KCMF1/Dystrophin"/>
</dbReference>
<dbReference type="SUPFAM" id="SSF57850">
    <property type="entry name" value="RING/U-box"/>
    <property type="match status" value="1"/>
</dbReference>
<dbReference type="Proteomes" id="UP000050525">
    <property type="component" value="Unassembled WGS sequence"/>
</dbReference>
<feature type="compositionally biased region" description="Polar residues" evidence="6">
    <location>
        <begin position="349"/>
        <end position="362"/>
    </location>
</feature>
<evidence type="ECO:0000256" key="4">
    <source>
        <dbReference type="PROSITE-ProRule" id="PRU00228"/>
    </source>
</evidence>
<dbReference type="Pfam" id="PF09069">
    <property type="entry name" value="EF-hand_3"/>
    <property type="match status" value="1"/>
</dbReference>
<keyword evidence="3" id="KW-0862">Zinc</keyword>
<dbReference type="PANTHER" id="PTHR12268">
    <property type="entry name" value="E3 UBIQUITIN-PROTEIN LIGASE KCMF1"/>
    <property type="match status" value="1"/>
</dbReference>
<accession>A0A151N9C9</accession>
<dbReference type="PROSITE" id="PS01357">
    <property type="entry name" value="ZF_ZZ_1"/>
    <property type="match status" value="1"/>
</dbReference>
<dbReference type="Pfam" id="PF09068">
    <property type="entry name" value="EF-hand_2"/>
    <property type="match status" value="1"/>
</dbReference>
<dbReference type="STRING" id="8496.A0A151N9C9"/>
<feature type="domain" description="ZZ-type" evidence="7">
    <location>
        <begin position="217"/>
        <end position="273"/>
    </location>
</feature>
<dbReference type="GO" id="GO:0045202">
    <property type="term" value="C:synapse"/>
    <property type="evidence" value="ECO:0007669"/>
    <property type="project" value="GOC"/>
</dbReference>
<dbReference type="InterPro" id="IPR000433">
    <property type="entry name" value="Znf_ZZ"/>
</dbReference>
<dbReference type="eggNOG" id="KOG4286">
    <property type="taxonomic scope" value="Eukaryota"/>
</dbReference>